<dbReference type="NCBIfam" id="NF001847">
    <property type="entry name" value="PRK00571.1-4"/>
    <property type="match status" value="1"/>
</dbReference>
<dbReference type="SUPFAM" id="SSF46604">
    <property type="entry name" value="Epsilon subunit of F1F0-ATP synthase C-terminal domain"/>
    <property type="match status" value="1"/>
</dbReference>
<proteinExistence type="inferred from homology"/>
<comment type="subcellular location">
    <subcellularLocation>
        <location evidence="2 10">Cell membrane</location>
        <topology evidence="2 10">Peripheral membrane protein</topology>
    </subcellularLocation>
</comment>
<evidence type="ECO:0000256" key="4">
    <source>
        <dbReference type="ARBA" id="ARBA00011648"/>
    </source>
</evidence>
<dbReference type="Gene3D" id="2.60.15.10">
    <property type="entry name" value="F0F1 ATP synthase delta/epsilon subunit, N-terminal"/>
    <property type="match status" value="1"/>
</dbReference>
<evidence type="ECO:0000313" key="13">
    <source>
        <dbReference type="EMBL" id="EFE50644.1"/>
    </source>
</evidence>
<evidence type="ECO:0000313" key="14">
    <source>
        <dbReference type="Proteomes" id="UP000005536"/>
    </source>
</evidence>
<evidence type="ECO:0000256" key="9">
    <source>
        <dbReference type="ARBA" id="ARBA00023310"/>
    </source>
</evidence>
<accession>D4DNE2</accession>
<dbReference type="GO" id="GO:0005886">
    <property type="term" value="C:plasma membrane"/>
    <property type="evidence" value="ECO:0007669"/>
    <property type="project" value="UniProtKB-SubCell"/>
</dbReference>
<dbReference type="GO" id="GO:0016787">
    <property type="term" value="F:hydrolase activity"/>
    <property type="evidence" value="ECO:0007669"/>
    <property type="project" value="UniProtKB-KW"/>
</dbReference>
<dbReference type="AlphaFoldDB" id="D4DNE2"/>
<evidence type="ECO:0000256" key="7">
    <source>
        <dbReference type="ARBA" id="ARBA00023136"/>
    </source>
</evidence>
<evidence type="ECO:0000256" key="10">
    <source>
        <dbReference type="HAMAP-Rule" id="MF_00530"/>
    </source>
</evidence>
<evidence type="ECO:0000256" key="6">
    <source>
        <dbReference type="ARBA" id="ARBA00023065"/>
    </source>
</evidence>
<dbReference type="InterPro" id="IPR001469">
    <property type="entry name" value="ATP_synth_F1_dsu/esu"/>
</dbReference>
<organism evidence="13 14">
    <name type="scientific">Neisseria elongata subsp. glycolytica ATCC 29315</name>
    <dbReference type="NCBI Taxonomy" id="546263"/>
    <lineage>
        <taxon>Bacteria</taxon>
        <taxon>Pseudomonadati</taxon>
        <taxon>Pseudomonadota</taxon>
        <taxon>Betaproteobacteria</taxon>
        <taxon>Neisseriales</taxon>
        <taxon>Neisseriaceae</taxon>
        <taxon>Neisseria</taxon>
    </lineage>
</organism>
<dbReference type="InterPro" id="IPR036794">
    <property type="entry name" value="ATP_F1_dsu/esu_C_sf"/>
</dbReference>
<dbReference type="STRING" id="546263.NELON_00285"/>
<evidence type="ECO:0000256" key="11">
    <source>
        <dbReference type="RuleBase" id="RU003656"/>
    </source>
</evidence>
<dbReference type="Proteomes" id="UP000005536">
    <property type="component" value="Unassembled WGS sequence"/>
</dbReference>
<evidence type="ECO:0000259" key="12">
    <source>
        <dbReference type="Pfam" id="PF02823"/>
    </source>
</evidence>
<evidence type="ECO:0000256" key="1">
    <source>
        <dbReference type="ARBA" id="ARBA00003543"/>
    </source>
</evidence>
<dbReference type="Pfam" id="PF02823">
    <property type="entry name" value="ATP-synt_DE_N"/>
    <property type="match status" value="1"/>
</dbReference>
<keyword evidence="10" id="KW-0375">Hydrogen ion transport</keyword>
<keyword evidence="8 10" id="KW-0139">CF(1)</keyword>
<evidence type="ECO:0000256" key="2">
    <source>
        <dbReference type="ARBA" id="ARBA00004202"/>
    </source>
</evidence>
<reference evidence="13 14" key="1">
    <citation type="submission" date="2010-02" db="EMBL/GenBank/DDBJ databases">
        <authorList>
            <person name="Weinstock G."/>
            <person name="Sodergren E."/>
            <person name="Clifton S."/>
            <person name="Fulton L."/>
            <person name="Fulton B."/>
            <person name="Courtney L."/>
            <person name="Fronick C."/>
            <person name="Harrison M."/>
            <person name="Strong C."/>
            <person name="Farmer C."/>
            <person name="Delahaunty K."/>
            <person name="Markovic C."/>
            <person name="Hall O."/>
            <person name="Minx P."/>
            <person name="Tomlinson C."/>
            <person name="Mitreva M."/>
            <person name="Nelson J."/>
            <person name="Hou S."/>
            <person name="Wollam A."/>
            <person name="Pepin K.H."/>
            <person name="Johnson M."/>
            <person name="Bhonagiri V."/>
            <person name="Zhang X."/>
            <person name="Suruliraj S."/>
            <person name="Warren W."/>
            <person name="Chinwalla A."/>
            <person name="Mardis E.R."/>
            <person name="Wilson R.K."/>
        </authorList>
    </citation>
    <scope>NUCLEOTIDE SEQUENCE [LARGE SCALE GENOMIC DNA]</scope>
    <source>
        <strain evidence="13 14">ATCC 29315</strain>
    </source>
</reference>
<evidence type="ECO:0000256" key="8">
    <source>
        <dbReference type="ARBA" id="ARBA00023196"/>
    </source>
</evidence>
<dbReference type="GO" id="GO:0005524">
    <property type="term" value="F:ATP binding"/>
    <property type="evidence" value="ECO:0007669"/>
    <property type="project" value="UniProtKB-UniRule"/>
</dbReference>
<dbReference type="NCBIfam" id="TIGR01216">
    <property type="entry name" value="ATP_synt_epsi"/>
    <property type="match status" value="1"/>
</dbReference>
<name>D4DNE2_NEIEG</name>
<keyword evidence="10" id="KW-1003">Cell membrane</keyword>
<comment type="similarity">
    <text evidence="3 10 11">Belongs to the ATPase epsilon chain family.</text>
</comment>
<comment type="subunit">
    <text evidence="4 10 11">F-type ATPases have 2 components, CF(1) - the catalytic core - and CF(0) - the membrane proton channel. CF(1) has five subunits: alpha(3), beta(3), gamma(1), delta(1), epsilon(1). CF(0) has three main subunits: a, b and c.</text>
</comment>
<keyword evidence="7 10" id="KW-0472">Membrane</keyword>
<dbReference type="PANTHER" id="PTHR13822:SF10">
    <property type="entry name" value="ATP SYNTHASE EPSILON CHAIN, CHLOROPLASTIC"/>
    <property type="match status" value="1"/>
</dbReference>
<dbReference type="EMBL" id="ADBF01000013">
    <property type="protein sequence ID" value="EFE50644.1"/>
    <property type="molecule type" value="Genomic_DNA"/>
</dbReference>
<comment type="function">
    <text evidence="1 10">Produces ATP from ADP in the presence of a proton gradient across the membrane.</text>
</comment>
<dbReference type="CDD" id="cd12152">
    <property type="entry name" value="F1-ATPase_delta"/>
    <property type="match status" value="1"/>
</dbReference>
<comment type="caution">
    <text evidence="13">The sequence shown here is derived from an EMBL/GenBank/DDBJ whole genome shotgun (WGS) entry which is preliminary data.</text>
</comment>
<feature type="domain" description="ATP synthase F1 complex delta/epsilon subunit N-terminal" evidence="12">
    <location>
        <begin position="4"/>
        <end position="84"/>
    </location>
</feature>
<gene>
    <name evidence="10 13" type="primary">atpC</name>
    <name evidence="13" type="ORF">NEIELOOT_00554</name>
</gene>
<keyword evidence="5 10" id="KW-0813">Transport</keyword>
<keyword evidence="13" id="KW-0378">Hydrolase</keyword>
<dbReference type="PANTHER" id="PTHR13822">
    <property type="entry name" value="ATP SYNTHASE DELTA/EPSILON CHAIN"/>
    <property type="match status" value="1"/>
</dbReference>
<dbReference type="SUPFAM" id="SSF51344">
    <property type="entry name" value="Epsilon subunit of F1F0-ATP synthase N-terminal domain"/>
    <property type="match status" value="1"/>
</dbReference>
<dbReference type="InterPro" id="IPR020546">
    <property type="entry name" value="ATP_synth_F1_dsu/esu_N"/>
</dbReference>
<dbReference type="HAMAP" id="MF_00530">
    <property type="entry name" value="ATP_synth_epsil_bac"/>
    <property type="match status" value="1"/>
</dbReference>
<dbReference type="InterPro" id="IPR036771">
    <property type="entry name" value="ATPsynth_dsu/esu_N"/>
</dbReference>
<keyword evidence="6 10" id="KW-0406">Ion transport</keyword>
<sequence length="165" mass="18045">MDVMRVEVVSNEYNIYSGEASFVVVPTVQGELGIYPRHEPIMSLVRPGALRLQIPGEKEEVLVAVSGGVLEVQPDKLTVLADVAVRSSEMDQARAEEAKKAAEAGIAKAADDEALAKAHSALAVALAELKTLDYIRSRNINNLFFRLDKSTACRAFIQFCNYLIH</sequence>
<keyword evidence="9 10" id="KW-0066">ATP synthesis</keyword>
<dbReference type="GO" id="GO:0046933">
    <property type="term" value="F:proton-transporting ATP synthase activity, rotational mechanism"/>
    <property type="evidence" value="ECO:0007669"/>
    <property type="project" value="UniProtKB-UniRule"/>
</dbReference>
<evidence type="ECO:0000256" key="5">
    <source>
        <dbReference type="ARBA" id="ARBA00022448"/>
    </source>
</evidence>
<protein>
    <recommendedName>
        <fullName evidence="10">ATP synthase epsilon chain</fullName>
    </recommendedName>
    <alternativeName>
        <fullName evidence="10">ATP synthase F1 sector epsilon subunit</fullName>
    </alternativeName>
    <alternativeName>
        <fullName evidence="10">F-ATPase epsilon subunit</fullName>
    </alternativeName>
</protein>
<dbReference type="GO" id="GO:0045259">
    <property type="term" value="C:proton-transporting ATP synthase complex"/>
    <property type="evidence" value="ECO:0007669"/>
    <property type="project" value="UniProtKB-KW"/>
</dbReference>
<evidence type="ECO:0000256" key="3">
    <source>
        <dbReference type="ARBA" id="ARBA00005712"/>
    </source>
</evidence>